<dbReference type="PRINTS" id="PR00010">
    <property type="entry name" value="EGFBLOOD"/>
</dbReference>
<dbReference type="PANTHER" id="PTHR24033:SF218">
    <property type="entry name" value="EGF-LIKE DOMAIN-CONTAINING PROTEIN"/>
    <property type="match status" value="1"/>
</dbReference>
<dbReference type="PANTHER" id="PTHR24033">
    <property type="entry name" value="EGF-LIKE DOMAIN-CONTAINING PROTEIN"/>
    <property type="match status" value="1"/>
</dbReference>
<dbReference type="InterPro" id="IPR009030">
    <property type="entry name" value="Growth_fac_rcpt_cys_sf"/>
</dbReference>
<name>A0A2G8KCE6_STIJA</name>
<keyword evidence="7" id="KW-0472">Membrane</keyword>
<evidence type="ECO:0000313" key="10">
    <source>
        <dbReference type="Proteomes" id="UP000230750"/>
    </source>
</evidence>
<dbReference type="PROSITE" id="PS01187">
    <property type="entry name" value="EGF_CA"/>
    <property type="match status" value="1"/>
</dbReference>
<evidence type="ECO:0000313" key="9">
    <source>
        <dbReference type="EMBL" id="PIK45676.1"/>
    </source>
</evidence>
<feature type="disulfide bond" evidence="6">
    <location>
        <begin position="296"/>
        <end position="305"/>
    </location>
</feature>
<dbReference type="SMART" id="SM00179">
    <property type="entry name" value="EGF_CA"/>
    <property type="match status" value="5"/>
</dbReference>
<keyword evidence="1 6" id="KW-0245">EGF-like domain</keyword>
<dbReference type="Pfam" id="PF00008">
    <property type="entry name" value="EGF"/>
    <property type="match status" value="4"/>
</dbReference>
<dbReference type="FunFam" id="2.10.25.10:FF:000472">
    <property type="entry name" value="Uncharacterized protein, isoform A"/>
    <property type="match status" value="1"/>
</dbReference>
<dbReference type="Gene3D" id="2.10.25.10">
    <property type="entry name" value="Laminin"/>
    <property type="match status" value="5"/>
</dbReference>
<evidence type="ECO:0000256" key="6">
    <source>
        <dbReference type="PROSITE-ProRule" id="PRU00076"/>
    </source>
</evidence>
<dbReference type="PROSITE" id="PS00010">
    <property type="entry name" value="ASX_HYDROXYL"/>
    <property type="match status" value="3"/>
</dbReference>
<keyword evidence="4 6" id="KW-1015">Disulfide bond</keyword>
<accession>A0A2G8KCE6</accession>
<feature type="transmembrane region" description="Helical" evidence="7">
    <location>
        <begin position="64"/>
        <end position="84"/>
    </location>
</feature>
<feature type="domain" description="EGF-like" evidence="8">
    <location>
        <begin position="268"/>
        <end position="306"/>
    </location>
</feature>
<sequence length="328" mass="35824">MTVPFQLTTAYLIPVQIMVPASVKMVVTSATVLGYTVEYTVKRELTTVSRIRARMVVASITPKTNVYVMLVTLVNFVMYAHSIIPDHSCILNLKAVRLPVYTSYRMEINECSSEPCFNEGICVDLENDFACSCLNGFMGDLCEIDVDLCQNQPCPEYATCVDLDTRYVCVCPAGKTGSHCEEEVTPCESHPCQNGGTCLNEGMLGEVRSMGFSYRCECVAGYTGVNCQLDVNECDSQPCSNNGTCYDLSNSYTCQCPPGFKGSQCESVKDPCVSSPCFNGGTCVVTEVIGQFKCQCTRDYDGSRCQDIIQWCINSTCMNGGSCSDIIG</sequence>
<keyword evidence="7" id="KW-1133">Transmembrane helix</keyword>
<evidence type="ECO:0000256" key="1">
    <source>
        <dbReference type="ARBA" id="ARBA00022536"/>
    </source>
</evidence>
<dbReference type="STRING" id="307972.A0A2G8KCE6"/>
<dbReference type="FunFam" id="2.10.25.10:FF:000434">
    <property type="entry name" value="Predicted protein"/>
    <property type="match status" value="1"/>
</dbReference>
<evidence type="ECO:0000256" key="4">
    <source>
        <dbReference type="ARBA" id="ARBA00023157"/>
    </source>
</evidence>
<dbReference type="PROSITE" id="PS00022">
    <property type="entry name" value="EGF_1"/>
    <property type="match status" value="5"/>
</dbReference>
<feature type="disulfide bond" evidence="6">
    <location>
        <begin position="133"/>
        <end position="142"/>
    </location>
</feature>
<dbReference type="OrthoDB" id="6130531at2759"/>
<dbReference type="InterPro" id="IPR000742">
    <property type="entry name" value="EGF"/>
</dbReference>
<evidence type="ECO:0000256" key="5">
    <source>
        <dbReference type="ARBA" id="ARBA00023180"/>
    </source>
</evidence>
<keyword evidence="3" id="KW-0677">Repeat</keyword>
<reference evidence="9 10" key="1">
    <citation type="journal article" date="2017" name="PLoS Biol.">
        <title>The sea cucumber genome provides insights into morphological evolution and visceral regeneration.</title>
        <authorList>
            <person name="Zhang X."/>
            <person name="Sun L."/>
            <person name="Yuan J."/>
            <person name="Sun Y."/>
            <person name="Gao Y."/>
            <person name="Zhang L."/>
            <person name="Li S."/>
            <person name="Dai H."/>
            <person name="Hamel J.F."/>
            <person name="Liu C."/>
            <person name="Yu Y."/>
            <person name="Liu S."/>
            <person name="Lin W."/>
            <person name="Guo K."/>
            <person name="Jin S."/>
            <person name="Xu P."/>
            <person name="Storey K.B."/>
            <person name="Huan P."/>
            <person name="Zhang T."/>
            <person name="Zhou Y."/>
            <person name="Zhang J."/>
            <person name="Lin C."/>
            <person name="Li X."/>
            <person name="Xing L."/>
            <person name="Huo D."/>
            <person name="Sun M."/>
            <person name="Wang L."/>
            <person name="Mercier A."/>
            <person name="Li F."/>
            <person name="Yang H."/>
            <person name="Xiang J."/>
        </authorList>
    </citation>
    <scope>NUCLEOTIDE SEQUENCE [LARGE SCALE GENOMIC DNA]</scope>
    <source>
        <strain evidence="9">Shaxun</strain>
        <tissue evidence="9">Muscle</tissue>
    </source>
</reference>
<feature type="disulfide bond" evidence="6">
    <location>
        <begin position="218"/>
        <end position="227"/>
    </location>
</feature>
<comment type="caution">
    <text evidence="9">The sequence shown here is derived from an EMBL/GenBank/DDBJ whole genome shotgun (WGS) entry which is preliminary data.</text>
</comment>
<feature type="domain" description="EGF-like" evidence="8">
    <location>
        <begin position="230"/>
        <end position="266"/>
    </location>
</feature>
<dbReference type="CDD" id="cd00054">
    <property type="entry name" value="EGF_CA"/>
    <property type="match status" value="5"/>
</dbReference>
<evidence type="ECO:0000256" key="7">
    <source>
        <dbReference type="SAM" id="Phobius"/>
    </source>
</evidence>
<gene>
    <name evidence="9" type="ORF">BSL78_17454</name>
</gene>
<evidence type="ECO:0000256" key="3">
    <source>
        <dbReference type="ARBA" id="ARBA00022737"/>
    </source>
</evidence>
<feature type="disulfide bond" evidence="6">
    <location>
        <begin position="256"/>
        <end position="265"/>
    </location>
</feature>
<dbReference type="InterPro" id="IPR000152">
    <property type="entry name" value="EGF-type_Asp/Asn_hydroxyl_site"/>
</dbReference>
<organism evidence="9 10">
    <name type="scientific">Stichopus japonicus</name>
    <name type="common">Sea cucumber</name>
    <dbReference type="NCBI Taxonomy" id="307972"/>
    <lineage>
        <taxon>Eukaryota</taxon>
        <taxon>Metazoa</taxon>
        <taxon>Echinodermata</taxon>
        <taxon>Eleutherozoa</taxon>
        <taxon>Echinozoa</taxon>
        <taxon>Holothuroidea</taxon>
        <taxon>Aspidochirotacea</taxon>
        <taxon>Aspidochirotida</taxon>
        <taxon>Stichopodidae</taxon>
        <taxon>Apostichopus</taxon>
    </lineage>
</organism>
<proteinExistence type="predicted"/>
<feature type="domain" description="EGF-like" evidence="8">
    <location>
        <begin position="145"/>
        <end position="181"/>
    </location>
</feature>
<feature type="disulfide bond" evidence="6">
    <location>
        <begin position="277"/>
        <end position="294"/>
    </location>
</feature>
<dbReference type="EMBL" id="MRZV01000695">
    <property type="protein sequence ID" value="PIK45676.1"/>
    <property type="molecule type" value="Genomic_DNA"/>
</dbReference>
<dbReference type="FunFam" id="2.10.25.10:FF:000173">
    <property type="entry name" value="Neurogenic locus notch protein 2"/>
    <property type="match status" value="1"/>
</dbReference>
<dbReference type="InterPro" id="IPR001881">
    <property type="entry name" value="EGF-like_Ca-bd_dom"/>
</dbReference>
<feature type="domain" description="EGF-like" evidence="8">
    <location>
        <begin position="183"/>
        <end position="228"/>
    </location>
</feature>
<keyword evidence="2" id="KW-0732">Signal</keyword>
<keyword evidence="7" id="KW-0812">Transmembrane</keyword>
<dbReference type="InterPro" id="IPR018097">
    <property type="entry name" value="EGF_Ca-bd_CS"/>
</dbReference>
<feature type="disulfide bond" evidence="6">
    <location>
        <begin position="171"/>
        <end position="180"/>
    </location>
</feature>
<dbReference type="InterPro" id="IPR013032">
    <property type="entry name" value="EGF-like_CS"/>
</dbReference>
<dbReference type="FunFam" id="2.10.25.10:FF:000100">
    <property type="entry name" value="neurogenic locus notch homolog protein 3"/>
    <property type="match status" value="1"/>
</dbReference>
<keyword evidence="10" id="KW-1185">Reference proteome</keyword>
<dbReference type="AlphaFoldDB" id="A0A2G8KCE6"/>
<dbReference type="Pfam" id="PF12661">
    <property type="entry name" value="hEGF"/>
    <property type="match status" value="1"/>
</dbReference>
<dbReference type="InterPro" id="IPR051830">
    <property type="entry name" value="NOTCH_homolog"/>
</dbReference>
<protein>
    <recommendedName>
        <fullName evidence="8">EGF-like domain-containing protein</fullName>
    </recommendedName>
</protein>
<dbReference type="Proteomes" id="UP000230750">
    <property type="component" value="Unassembled WGS sequence"/>
</dbReference>
<feature type="domain" description="EGF-like" evidence="8">
    <location>
        <begin position="107"/>
        <end position="143"/>
    </location>
</feature>
<dbReference type="SUPFAM" id="SSF57196">
    <property type="entry name" value="EGF/Laminin"/>
    <property type="match status" value="2"/>
</dbReference>
<keyword evidence="5" id="KW-0325">Glycoprotein</keyword>
<evidence type="ECO:0000259" key="8">
    <source>
        <dbReference type="PROSITE" id="PS50026"/>
    </source>
</evidence>
<dbReference type="PROSITE" id="PS01186">
    <property type="entry name" value="EGF_2"/>
    <property type="match status" value="3"/>
</dbReference>
<evidence type="ECO:0000256" key="2">
    <source>
        <dbReference type="ARBA" id="ARBA00022729"/>
    </source>
</evidence>
<dbReference type="PROSITE" id="PS50026">
    <property type="entry name" value="EGF_3"/>
    <property type="match status" value="5"/>
</dbReference>
<dbReference type="SMART" id="SM00181">
    <property type="entry name" value="EGF"/>
    <property type="match status" value="5"/>
</dbReference>
<comment type="caution">
    <text evidence="6">Lacks conserved residue(s) required for the propagation of feature annotation.</text>
</comment>
<dbReference type="SUPFAM" id="SSF57184">
    <property type="entry name" value="Growth factor receptor domain"/>
    <property type="match status" value="1"/>
</dbReference>
<dbReference type="GO" id="GO:0005509">
    <property type="term" value="F:calcium ion binding"/>
    <property type="evidence" value="ECO:0007669"/>
    <property type="project" value="InterPro"/>
</dbReference>